<dbReference type="InterPro" id="IPR002878">
    <property type="entry name" value="ChsH2_C"/>
</dbReference>
<dbReference type="Pfam" id="PF01796">
    <property type="entry name" value="OB_ChsH2_C"/>
    <property type="match status" value="1"/>
</dbReference>
<evidence type="ECO:0000313" key="4">
    <source>
        <dbReference type="Proteomes" id="UP000239504"/>
    </source>
</evidence>
<accession>A0A2S7K195</accession>
<dbReference type="SUPFAM" id="SSF50249">
    <property type="entry name" value="Nucleic acid-binding proteins"/>
    <property type="match status" value="1"/>
</dbReference>
<dbReference type="AlphaFoldDB" id="A0A2S7K195"/>
<comment type="caution">
    <text evidence="3">The sequence shown here is derived from an EMBL/GenBank/DDBJ whole genome shotgun (WGS) entry which is preliminary data.</text>
</comment>
<keyword evidence="4" id="KW-1185">Reference proteome</keyword>
<protein>
    <recommendedName>
        <fullName evidence="5">DUF35 domain-containing protein</fullName>
    </recommendedName>
</protein>
<name>A0A2S7K195_9PROT</name>
<dbReference type="EMBL" id="PJCH01000015">
    <property type="protein sequence ID" value="PQA86269.1"/>
    <property type="molecule type" value="Genomic_DNA"/>
</dbReference>
<evidence type="ECO:0000259" key="1">
    <source>
        <dbReference type="Pfam" id="PF01796"/>
    </source>
</evidence>
<dbReference type="PANTHER" id="PTHR34075">
    <property type="entry name" value="BLR3430 PROTEIN"/>
    <property type="match status" value="1"/>
</dbReference>
<feature type="domain" description="ChsH2 rubredoxin-like zinc ribbon" evidence="2">
    <location>
        <begin position="16"/>
        <end position="51"/>
    </location>
</feature>
<dbReference type="Gene3D" id="6.10.30.10">
    <property type="match status" value="1"/>
</dbReference>
<evidence type="ECO:0000259" key="2">
    <source>
        <dbReference type="Pfam" id="PF12172"/>
    </source>
</evidence>
<gene>
    <name evidence="3" type="ORF">CW354_18140</name>
</gene>
<proteinExistence type="predicted"/>
<dbReference type="Proteomes" id="UP000239504">
    <property type="component" value="Unassembled WGS sequence"/>
</dbReference>
<reference evidence="3 4" key="1">
    <citation type="submission" date="2017-12" db="EMBL/GenBank/DDBJ databases">
        <authorList>
            <person name="Hurst M.R.H."/>
        </authorList>
    </citation>
    <scope>NUCLEOTIDE SEQUENCE [LARGE SCALE GENOMIC DNA]</scope>
    <source>
        <strain evidence="3 4">SY-3-19</strain>
    </source>
</reference>
<feature type="domain" description="ChsH2 C-terminal OB-fold" evidence="1">
    <location>
        <begin position="56"/>
        <end position="113"/>
    </location>
</feature>
<organism evidence="3 4">
    <name type="scientific">Hyphococcus luteus</name>
    <dbReference type="NCBI Taxonomy" id="2058213"/>
    <lineage>
        <taxon>Bacteria</taxon>
        <taxon>Pseudomonadati</taxon>
        <taxon>Pseudomonadota</taxon>
        <taxon>Alphaproteobacteria</taxon>
        <taxon>Parvularculales</taxon>
        <taxon>Parvularculaceae</taxon>
        <taxon>Hyphococcus</taxon>
    </lineage>
</organism>
<evidence type="ECO:0008006" key="5">
    <source>
        <dbReference type="Google" id="ProtNLM"/>
    </source>
</evidence>
<dbReference type="InterPro" id="IPR012340">
    <property type="entry name" value="NA-bd_OB-fold"/>
</dbReference>
<sequence length="137" mass="14989">MTEERFFRDEQNIAFWEGVARNELRLKKCSVCGVVLAPGATFCSECWSSELTEMKASGYGKVHSFVVYHRAFSENETPPYGVALIALEEGPRIVSAVTGGVTAHVGDDVEAVWSVAPTEGPTLSFSVVNEAGWKRED</sequence>
<dbReference type="InterPro" id="IPR022002">
    <property type="entry name" value="ChsH2_Znr"/>
</dbReference>
<evidence type="ECO:0000313" key="3">
    <source>
        <dbReference type="EMBL" id="PQA86269.1"/>
    </source>
</evidence>
<dbReference type="InterPro" id="IPR052513">
    <property type="entry name" value="Thioester_dehydratase-like"/>
</dbReference>
<dbReference type="PANTHER" id="PTHR34075:SF5">
    <property type="entry name" value="BLR3430 PROTEIN"/>
    <property type="match status" value="1"/>
</dbReference>
<dbReference type="OrthoDB" id="3182121at2"/>
<dbReference type="Pfam" id="PF12172">
    <property type="entry name" value="zf-ChsH2"/>
    <property type="match status" value="1"/>
</dbReference>